<accession>A0A8X7NRX3</accession>
<evidence type="ECO:0000313" key="2">
    <source>
        <dbReference type="EMBL" id="KAG2238106.1"/>
    </source>
</evidence>
<dbReference type="Proteomes" id="UP000886595">
    <property type="component" value="Unassembled WGS sequence"/>
</dbReference>
<protein>
    <submittedName>
        <fullName evidence="2">Uncharacterized protein</fullName>
    </submittedName>
</protein>
<gene>
    <name evidence="2" type="ORF">Bca52824_092679</name>
</gene>
<dbReference type="AlphaFoldDB" id="A0A8X7NRX3"/>
<evidence type="ECO:0000313" key="3">
    <source>
        <dbReference type="Proteomes" id="UP000886595"/>
    </source>
</evidence>
<evidence type="ECO:0000256" key="1">
    <source>
        <dbReference type="SAM" id="MobiDB-lite"/>
    </source>
</evidence>
<sequence>MSIPQAKMELRPLGNTGLKVSSVGFGASPSEASSVQSPKSMQSPPYARRSDKALTSSTLPRNNHLFYLSSSEELTDS</sequence>
<organism evidence="2 3">
    <name type="scientific">Brassica carinata</name>
    <name type="common">Ethiopian mustard</name>
    <name type="synonym">Abyssinian cabbage</name>
    <dbReference type="NCBI Taxonomy" id="52824"/>
    <lineage>
        <taxon>Eukaryota</taxon>
        <taxon>Viridiplantae</taxon>
        <taxon>Streptophyta</taxon>
        <taxon>Embryophyta</taxon>
        <taxon>Tracheophyta</taxon>
        <taxon>Spermatophyta</taxon>
        <taxon>Magnoliopsida</taxon>
        <taxon>eudicotyledons</taxon>
        <taxon>Gunneridae</taxon>
        <taxon>Pentapetalae</taxon>
        <taxon>rosids</taxon>
        <taxon>malvids</taxon>
        <taxon>Brassicales</taxon>
        <taxon>Brassicaceae</taxon>
        <taxon>Brassiceae</taxon>
        <taxon>Brassica</taxon>
    </lineage>
</organism>
<dbReference type="EMBL" id="JAAMPC010001636">
    <property type="protein sequence ID" value="KAG2238106.1"/>
    <property type="molecule type" value="Genomic_DNA"/>
</dbReference>
<keyword evidence="3" id="KW-1185">Reference proteome</keyword>
<feature type="region of interest" description="Disordered" evidence="1">
    <location>
        <begin position="1"/>
        <end position="62"/>
    </location>
</feature>
<name>A0A8X7NRX3_BRACI</name>
<proteinExistence type="predicted"/>
<feature type="compositionally biased region" description="Polar residues" evidence="1">
    <location>
        <begin position="30"/>
        <end position="43"/>
    </location>
</feature>
<reference evidence="2 3" key="1">
    <citation type="submission" date="2020-02" db="EMBL/GenBank/DDBJ databases">
        <authorList>
            <person name="Ma Q."/>
            <person name="Huang Y."/>
            <person name="Song X."/>
            <person name="Pei D."/>
        </authorList>
    </citation>
    <scope>NUCLEOTIDE SEQUENCE [LARGE SCALE GENOMIC DNA]</scope>
    <source>
        <strain evidence="2">Sxm20200214</strain>
        <tissue evidence="2">Leaf</tissue>
    </source>
</reference>
<comment type="caution">
    <text evidence="2">The sequence shown here is derived from an EMBL/GenBank/DDBJ whole genome shotgun (WGS) entry which is preliminary data.</text>
</comment>